<sequence length="154" mass="17576">MGQMKLEVNGTTYEVKIHGDKILINEKTIDLTKIKENEIVIDSKKFYLDFYERTGIGMEGKQQSLLLINGMAYTIVKIDTDQETIKELRAPMSGNIIDIYVQLGSYVQRGEPLLVLEAMKMHNEIKSPRDGKIIDILFNKQQPVKAGEIILIFD</sequence>
<dbReference type="AlphaFoldDB" id="A0A654M3C3"/>
<keyword evidence="4" id="KW-1185">Reference proteome</keyword>
<gene>
    <name evidence="3" type="primary">gcdC_2</name>
    <name evidence="3" type="ORF">NMY3_02842</name>
</gene>
<name>A0A654M3C3_9ARCH</name>
<evidence type="ECO:0000313" key="3">
    <source>
        <dbReference type="EMBL" id="ALI37031.1"/>
    </source>
</evidence>
<dbReference type="InterPro" id="IPR011053">
    <property type="entry name" value="Single_hybrid_motif"/>
</dbReference>
<evidence type="ECO:0000259" key="2">
    <source>
        <dbReference type="PROSITE" id="PS50968"/>
    </source>
</evidence>
<dbReference type="InterPro" id="IPR000089">
    <property type="entry name" value="Biotin_lipoyl"/>
</dbReference>
<dbReference type="PANTHER" id="PTHR45266">
    <property type="entry name" value="OXALOACETATE DECARBOXYLASE ALPHA CHAIN"/>
    <property type="match status" value="1"/>
</dbReference>
<dbReference type="Pfam" id="PF00364">
    <property type="entry name" value="Biotin_lipoyl"/>
    <property type="match status" value="1"/>
</dbReference>
<feature type="domain" description="Lipoyl-binding" evidence="2">
    <location>
        <begin position="78"/>
        <end position="154"/>
    </location>
</feature>
<dbReference type="EMBL" id="CP012850">
    <property type="protein sequence ID" value="ALI37031.1"/>
    <property type="molecule type" value="Genomic_DNA"/>
</dbReference>
<dbReference type="KEGG" id="taa:NMY3_02842"/>
<dbReference type="InterPro" id="IPR050709">
    <property type="entry name" value="Biotin_Carboxyl_Carrier/Decarb"/>
</dbReference>
<dbReference type="PROSITE" id="PS50968">
    <property type="entry name" value="BIOTINYL_LIPOYL"/>
    <property type="match status" value="1"/>
</dbReference>
<dbReference type="FunFam" id="2.40.50.100:FF:000003">
    <property type="entry name" value="Acetyl-CoA carboxylase biotin carboxyl carrier protein"/>
    <property type="match status" value="1"/>
</dbReference>
<organism evidence="3 4">
    <name type="scientific">Candidatus Nitrosocosmicus oleophilus</name>
    <dbReference type="NCBI Taxonomy" id="1353260"/>
    <lineage>
        <taxon>Archaea</taxon>
        <taxon>Nitrososphaerota</taxon>
        <taxon>Nitrososphaeria</taxon>
        <taxon>Nitrososphaerales</taxon>
        <taxon>Nitrososphaeraceae</taxon>
        <taxon>Candidatus Nitrosocosmicus</taxon>
    </lineage>
</organism>
<dbReference type="CDD" id="cd06850">
    <property type="entry name" value="biotinyl_domain"/>
    <property type="match status" value="1"/>
</dbReference>
<dbReference type="PANTHER" id="PTHR45266:SF3">
    <property type="entry name" value="OXALOACETATE DECARBOXYLASE ALPHA CHAIN"/>
    <property type="match status" value="1"/>
</dbReference>
<dbReference type="InterPro" id="IPR001882">
    <property type="entry name" value="Biotin_BS"/>
</dbReference>
<reference evidence="4" key="1">
    <citation type="submission" date="2015-10" db="EMBL/GenBank/DDBJ databases">
        <title>Niche specialization of a soil ammonia-oxidizing archaeon, Candidatus Nitrosocosmicus oleophilus.</title>
        <authorList>
            <person name="Jung M.-Y."/>
            <person name="Rhee S.-K."/>
        </authorList>
    </citation>
    <scope>NUCLEOTIDE SEQUENCE [LARGE SCALE GENOMIC DNA]</scope>
    <source>
        <strain evidence="4">MY3</strain>
    </source>
</reference>
<keyword evidence="1" id="KW-0092">Biotin</keyword>
<dbReference type="Proteomes" id="UP000058925">
    <property type="component" value="Chromosome"/>
</dbReference>
<protein>
    <submittedName>
        <fullName evidence="3">Glutaconyl-CoA decarboxylase subunit gamma</fullName>
    </submittedName>
</protein>
<evidence type="ECO:0000256" key="1">
    <source>
        <dbReference type="ARBA" id="ARBA00023267"/>
    </source>
</evidence>
<dbReference type="SUPFAM" id="SSF51230">
    <property type="entry name" value="Single hybrid motif"/>
    <property type="match status" value="1"/>
</dbReference>
<dbReference type="PROSITE" id="PS00188">
    <property type="entry name" value="BIOTIN"/>
    <property type="match status" value="1"/>
</dbReference>
<accession>A0A654M3C3</accession>
<evidence type="ECO:0000313" key="4">
    <source>
        <dbReference type="Proteomes" id="UP000058925"/>
    </source>
</evidence>
<proteinExistence type="predicted"/>
<dbReference type="Gene3D" id="2.40.50.100">
    <property type="match status" value="1"/>
</dbReference>